<keyword evidence="1" id="KW-0732">Signal</keyword>
<name>A0A1I8PKD2_STOCA</name>
<dbReference type="AlphaFoldDB" id="A0A1I8PKD2"/>
<dbReference type="SMART" id="SM00697">
    <property type="entry name" value="DM8"/>
    <property type="match status" value="1"/>
</dbReference>
<dbReference type="OrthoDB" id="7727171at2759"/>
<evidence type="ECO:0000313" key="3">
    <source>
        <dbReference type="Proteomes" id="UP000095300"/>
    </source>
</evidence>
<sequence length="171" mass="19667">MGRAIIWMWLINIFLYQEATTQVVGVWIKCVSYDPLFGVFQTCNASTSDLSIYIKWLKLPVTSLKGDVLLTYQSAFKPVSLINATWDICKLFKNPGRHYAFHRMYSNIRSFVNINHSCPYNHDLIISSLRAERTILPFPVFPGKYNVTVVINANGEKRVNVKAGITLFWKK</sequence>
<keyword evidence="3" id="KW-1185">Reference proteome</keyword>
<dbReference type="PANTHER" id="PTHR20898">
    <property type="entry name" value="DAEDALUS ON 3-RELATED-RELATED"/>
    <property type="match status" value="1"/>
</dbReference>
<dbReference type="Pfam" id="PF06477">
    <property type="entry name" value="DUF1091"/>
    <property type="match status" value="1"/>
</dbReference>
<dbReference type="Proteomes" id="UP000095300">
    <property type="component" value="Unassembled WGS sequence"/>
</dbReference>
<evidence type="ECO:0000313" key="2">
    <source>
        <dbReference type="EnsemblMetazoa" id="SCAU008912-PA"/>
    </source>
</evidence>
<organism evidence="2 3">
    <name type="scientific">Stomoxys calcitrans</name>
    <name type="common">Stable fly</name>
    <name type="synonym">Conops calcitrans</name>
    <dbReference type="NCBI Taxonomy" id="35570"/>
    <lineage>
        <taxon>Eukaryota</taxon>
        <taxon>Metazoa</taxon>
        <taxon>Ecdysozoa</taxon>
        <taxon>Arthropoda</taxon>
        <taxon>Hexapoda</taxon>
        <taxon>Insecta</taxon>
        <taxon>Pterygota</taxon>
        <taxon>Neoptera</taxon>
        <taxon>Endopterygota</taxon>
        <taxon>Diptera</taxon>
        <taxon>Brachycera</taxon>
        <taxon>Muscomorpha</taxon>
        <taxon>Muscoidea</taxon>
        <taxon>Muscidae</taxon>
        <taxon>Stomoxys</taxon>
    </lineage>
</organism>
<feature type="signal peptide" evidence="1">
    <location>
        <begin position="1"/>
        <end position="21"/>
    </location>
</feature>
<accession>A0A1I8PKD2</accession>
<evidence type="ECO:0008006" key="4">
    <source>
        <dbReference type="Google" id="ProtNLM"/>
    </source>
</evidence>
<gene>
    <name evidence="2" type="primary">106094864</name>
</gene>
<protein>
    <recommendedName>
        <fullName evidence="4">MD-2-related lipid-recognition domain-containing protein</fullName>
    </recommendedName>
</protein>
<dbReference type="InterPro" id="IPR010512">
    <property type="entry name" value="DUF1091"/>
</dbReference>
<reference evidence="2" key="1">
    <citation type="submission" date="2020-05" db="UniProtKB">
        <authorList>
            <consortium name="EnsemblMetazoa"/>
        </authorList>
    </citation>
    <scope>IDENTIFICATION</scope>
    <source>
        <strain evidence="2">USDA</strain>
    </source>
</reference>
<dbReference type="VEuPathDB" id="VectorBase:SCAU008912"/>
<feature type="chain" id="PRO_5009326809" description="MD-2-related lipid-recognition domain-containing protein" evidence="1">
    <location>
        <begin position="22"/>
        <end position="171"/>
    </location>
</feature>
<dbReference type="EnsemblMetazoa" id="SCAU008912-RA">
    <property type="protein sequence ID" value="SCAU008912-PA"/>
    <property type="gene ID" value="SCAU008912"/>
</dbReference>
<dbReference type="PANTHER" id="PTHR20898:SF0">
    <property type="entry name" value="DAEDALUS ON 3-RELATED"/>
    <property type="match status" value="1"/>
</dbReference>
<dbReference type="KEGG" id="scac:106094864"/>
<evidence type="ECO:0000256" key="1">
    <source>
        <dbReference type="SAM" id="SignalP"/>
    </source>
</evidence>
<proteinExistence type="predicted"/>